<dbReference type="PANTHER" id="PTHR43071:SF1">
    <property type="entry name" value="2-AMINO-4-HYDROXY-6-HYDROXYMETHYLDIHYDROPTERIDINE PYROPHOSPHOKINASE"/>
    <property type="match status" value="1"/>
</dbReference>
<dbReference type="RefSeq" id="WP_138931706.1">
    <property type="nucleotide sequence ID" value="NZ_SWMU01000002.1"/>
</dbReference>
<evidence type="ECO:0000259" key="14">
    <source>
        <dbReference type="Pfam" id="PF01712"/>
    </source>
</evidence>
<dbReference type="Pfam" id="PF01288">
    <property type="entry name" value="HPPK"/>
    <property type="match status" value="1"/>
</dbReference>
<dbReference type="GO" id="GO:0046656">
    <property type="term" value="P:folic acid biosynthetic process"/>
    <property type="evidence" value="ECO:0007669"/>
    <property type="project" value="UniProtKB-KW"/>
</dbReference>
<dbReference type="SUPFAM" id="SSF55083">
    <property type="entry name" value="6-hydroxymethyl-7,8-dihydropterin pyrophosphokinase, HPPK"/>
    <property type="match status" value="1"/>
</dbReference>
<evidence type="ECO:0000313" key="16">
    <source>
        <dbReference type="Proteomes" id="UP000306552"/>
    </source>
</evidence>
<organism evidence="15 16">
    <name type="scientific">Mesohalobacter halotolerans</name>
    <dbReference type="NCBI Taxonomy" id="1883405"/>
    <lineage>
        <taxon>Bacteria</taxon>
        <taxon>Pseudomonadati</taxon>
        <taxon>Bacteroidota</taxon>
        <taxon>Flavobacteriia</taxon>
        <taxon>Flavobacteriales</taxon>
        <taxon>Flavobacteriaceae</taxon>
        <taxon>Mesohalobacter</taxon>
    </lineage>
</organism>
<sequence length="373" mass="43612">MNTLKSVYIALGSNQGQRQQFLQKAIDDIFEHIGHIEKLSNVYETPAWGFNGNAFLNACIKIKTILSPPQVLNAIQYIEHKLGRIRSNEGYQNRNIDLDILFYENDCIDDTHLKVPHPELSKRDFVLFPLSDIAADKKHPILGESILNLKQKLDSKSKILKTDFQLKSKTYPQTKINYLCIEGNIGAGKTTFAQMLAQDYNAKLILERFKDNPFLPQFYKDPKRYAFPTEMAFLADRHQQLVDDISQLDLFSDLSVADYDLYKSLIFARVTLQPKELDLYKKVFDIMYRDIPKPDLYVYFYQNTERLLDNIKKRGRSYEQNIDAEYLEKINAGYLDFIKNQNRFTTKIIDLSNYDFVNNRSDYLKLIDLIFKT</sequence>
<evidence type="ECO:0000259" key="13">
    <source>
        <dbReference type="Pfam" id="PF01288"/>
    </source>
</evidence>
<evidence type="ECO:0000256" key="7">
    <source>
        <dbReference type="ARBA" id="ARBA00022777"/>
    </source>
</evidence>
<dbReference type="Gene3D" id="3.40.50.300">
    <property type="entry name" value="P-loop containing nucleotide triphosphate hydrolases"/>
    <property type="match status" value="1"/>
</dbReference>
<dbReference type="CDD" id="cd01673">
    <property type="entry name" value="dNK"/>
    <property type="match status" value="1"/>
</dbReference>
<dbReference type="InterPro" id="IPR031314">
    <property type="entry name" value="DNK_dom"/>
</dbReference>
<evidence type="ECO:0000256" key="2">
    <source>
        <dbReference type="ARBA" id="ARBA00005810"/>
    </source>
</evidence>
<evidence type="ECO:0000313" key="15">
    <source>
        <dbReference type="EMBL" id="TKS56603.1"/>
    </source>
</evidence>
<dbReference type="InterPro" id="IPR027417">
    <property type="entry name" value="P-loop_NTPase"/>
</dbReference>
<dbReference type="Pfam" id="PF01712">
    <property type="entry name" value="dNK"/>
    <property type="match status" value="1"/>
</dbReference>
<dbReference type="GO" id="GO:0005524">
    <property type="term" value="F:ATP binding"/>
    <property type="evidence" value="ECO:0007669"/>
    <property type="project" value="UniProtKB-KW"/>
</dbReference>
<accession>A0A4U5TRA1</accession>
<evidence type="ECO:0000256" key="8">
    <source>
        <dbReference type="ARBA" id="ARBA00022840"/>
    </source>
</evidence>
<comment type="function">
    <text evidence="10">Catalyzes the transfer of pyrophosphate from adenosine triphosphate (ATP) to 6-hydroxymethyl-7,8-dihydropterin, an enzymatic step in folate biosynthesis pathway.</text>
</comment>
<dbReference type="UniPathway" id="UPA00077">
    <property type="reaction ID" value="UER00155"/>
</dbReference>
<dbReference type="PANTHER" id="PTHR43071">
    <property type="entry name" value="2-AMINO-4-HYDROXY-6-HYDROXYMETHYLDIHYDROPTERIDINE PYROPHOSPHOKINASE"/>
    <property type="match status" value="1"/>
</dbReference>
<keyword evidence="7 15" id="KW-0418">Kinase</keyword>
<comment type="caution">
    <text evidence="15">The sequence shown here is derived from an EMBL/GenBank/DDBJ whole genome shotgun (WGS) entry which is preliminary data.</text>
</comment>
<feature type="domain" description="7,8-dihydro-6-hydroxymethylpterin-pyrophosphokinase" evidence="13">
    <location>
        <begin position="8"/>
        <end position="134"/>
    </location>
</feature>
<comment type="pathway">
    <text evidence="1">Cofactor biosynthesis; tetrahydrofolate biosynthesis; 2-amino-4-hydroxy-6-hydroxymethyl-7,8-dihydropteridine diphosphate from 7,8-dihydroneopterin triphosphate: step 4/4.</text>
</comment>
<dbReference type="Gene3D" id="3.30.70.560">
    <property type="entry name" value="7,8-Dihydro-6-hydroxymethylpterin-pyrophosphokinase HPPK"/>
    <property type="match status" value="1"/>
</dbReference>
<dbReference type="GO" id="GO:0046654">
    <property type="term" value="P:tetrahydrofolate biosynthetic process"/>
    <property type="evidence" value="ECO:0007669"/>
    <property type="project" value="UniProtKB-UniPathway"/>
</dbReference>
<dbReference type="Proteomes" id="UP000306552">
    <property type="component" value="Unassembled WGS sequence"/>
</dbReference>
<feature type="domain" description="Deoxynucleoside kinase" evidence="14">
    <location>
        <begin position="179"/>
        <end position="370"/>
    </location>
</feature>
<evidence type="ECO:0000256" key="10">
    <source>
        <dbReference type="ARBA" id="ARBA00029409"/>
    </source>
</evidence>
<evidence type="ECO:0000256" key="4">
    <source>
        <dbReference type="ARBA" id="ARBA00016218"/>
    </source>
</evidence>
<evidence type="ECO:0000256" key="5">
    <source>
        <dbReference type="ARBA" id="ARBA00022679"/>
    </source>
</evidence>
<dbReference type="EC" id="2.7.6.3" evidence="3"/>
<evidence type="ECO:0000256" key="11">
    <source>
        <dbReference type="ARBA" id="ARBA00029766"/>
    </source>
</evidence>
<dbReference type="AlphaFoldDB" id="A0A4U5TRA1"/>
<dbReference type="OrthoDB" id="9776634at2"/>
<comment type="similarity">
    <text evidence="2">Belongs to the HPPK family.</text>
</comment>
<proteinExistence type="inferred from homology"/>
<evidence type="ECO:0000256" key="1">
    <source>
        <dbReference type="ARBA" id="ARBA00005051"/>
    </source>
</evidence>
<dbReference type="EMBL" id="SWMU01000002">
    <property type="protein sequence ID" value="TKS56603.1"/>
    <property type="molecule type" value="Genomic_DNA"/>
</dbReference>
<protein>
    <recommendedName>
        <fullName evidence="4">2-amino-4-hydroxy-6-hydroxymethyldihydropteridine pyrophosphokinase</fullName>
        <ecNumber evidence="3">2.7.6.3</ecNumber>
    </recommendedName>
    <alternativeName>
        <fullName evidence="11">6-hydroxymethyl-7,8-dihydropterin pyrophosphokinase</fullName>
    </alternativeName>
    <alternativeName>
        <fullName evidence="12">7,8-dihydro-6-hydroxymethylpterin-pyrophosphokinase</fullName>
    </alternativeName>
</protein>
<dbReference type="InterPro" id="IPR035907">
    <property type="entry name" value="Hppk_sf"/>
</dbReference>
<dbReference type="GO" id="GO:0003848">
    <property type="term" value="F:2-amino-4-hydroxy-6-hydroxymethyldihydropteridine diphosphokinase activity"/>
    <property type="evidence" value="ECO:0007669"/>
    <property type="project" value="UniProtKB-EC"/>
</dbReference>
<evidence type="ECO:0000256" key="3">
    <source>
        <dbReference type="ARBA" id="ARBA00013253"/>
    </source>
</evidence>
<dbReference type="SUPFAM" id="SSF52540">
    <property type="entry name" value="P-loop containing nucleoside triphosphate hydrolases"/>
    <property type="match status" value="1"/>
</dbReference>
<evidence type="ECO:0000256" key="12">
    <source>
        <dbReference type="ARBA" id="ARBA00033413"/>
    </source>
</evidence>
<evidence type="ECO:0000256" key="6">
    <source>
        <dbReference type="ARBA" id="ARBA00022741"/>
    </source>
</evidence>
<keyword evidence="8" id="KW-0067">ATP-binding</keyword>
<dbReference type="InterPro" id="IPR000550">
    <property type="entry name" value="Hppk"/>
</dbReference>
<evidence type="ECO:0000256" key="9">
    <source>
        <dbReference type="ARBA" id="ARBA00022909"/>
    </source>
</evidence>
<dbReference type="NCBIfam" id="TIGR01498">
    <property type="entry name" value="folK"/>
    <property type="match status" value="1"/>
</dbReference>
<keyword evidence="6" id="KW-0547">Nucleotide-binding</keyword>
<keyword evidence="9" id="KW-0289">Folate biosynthesis</keyword>
<reference evidence="15 16" key="1">
    <citation type="submission" date="2019-04" db="EMBL/GenBank/DDBJ databases">
        <title>Psychroflexus halotolerans sp. nov., isolated from a marine solar saltern.</title>
        <authorList>
            <person name="Feng X."/>
        </authorList>
    </citation>
    <scope>NUCLEOTIDE SEQUENCE [LARGE SCALE GENOMIC DNA]</scope>
    <source>
        <strain evidence="15 16">WDS2C27</strain>
    </source>
</reference>
<gene>
    <name evidence="15" type="primary">folK</name>
    <name evidence="15" type="ORF">FCN74_06100</name>
</gene>
<dbReference type="GO" id="GO:0016301">
    <property type="term" value="F:kinase activity"/>
    <property type="evidence" value="ECO:0007669"/>
    <property type="project" value="UniProtKB-KW"/>
</dbReference>
<keyword evidence="5 15" id="KW-0808">Transferase</keyword>
<dbReference type="CDD" id="cd00483">
    <property type="entry name" value="HPPK"/>
    <property type="match status" value="1"/>
</dbReference>
<name>A0A4U5TRA1_9FLAO</name>
<keyword evidence="16" id="KW-1185">Reference proteome</keyword>